<protein>
    <submittedName>
        <fullName evidence="1">Uncharacterized protein</fullName>
    </submittedName>
</protein>
<comment type="caution">
    <text evidence="1">The sequence shown here is derived from an EMBL/GenBank/DDBJ whole genome shotgun (WGS) entry which is preliminary data.</text>
</comment>
<name>A0ACC2XWS9_9TREE</name>
<reference evidence="1" key="1">
    <citation type="submission" date="2023-04" db="EMBL/GenBank/DDBJ databases">
        <title>Draft Genome sequencing of Naganishia species isolated from polar environments using Oxford Nanopore Technology.</title>
        <authorList>
            <person name="Leo P."/>
            <person name="Venkateswaran K."/>
        </authorList>
    </citation>
    <scope>NUCLEOTIDE SEQUENCE</scope>
    <source>
        <strain evidence="1">DBVPG 5303</strain>
    </source>
</reference>
<accession>A0ACC2XWS9</accession>
<proteinExistence type="predicted"/>
<evidence type="ECO:0000313" key="1">
    <source>
        <dbReference type="EMBL" id="KAJ9127157.1"/>
    </source>
</evidence>
<evidence type="ECO:0000313" key="2">
    <source>
        <dbReference type="Proteomes" id="UP001234202"/>
    </source>
</evidence>
<dbReference type="EMBL" id="JASBWV010000003">
    <property type="protein sequence ID" value="KAJ9127157.1"/>
    <property type="molecule type" value="Genomic_DNA"/>
</dbReference>
<organism evidence="1 2">
    <name type="scientific">Naganishia onofrii</name>
    <dbReference type="NCBI Taxonomy" id="1851511"/>
    <lineage>
        <taxon>Eukaryota</taxon>
        <taxon>Fungi</taxon>
        <taxon>Dikarya</taxon>
        <taxon>Basidiomycota</taxon>
        <taxon>Agaricomycotina</taxon>
        <taxon>Tremellomycetes</taxon>
        <taxon>Filobasidiales</taxon>
        <taxon>Filobasidiaceae</taxon>
        <taxon>Naganishia</taxon>
    </lineage>
</organism>
<sequence>MTVDNFPAKEHIASLLENLVRLAADEANVQEHIIFLQGEHTLSRHDTDRELPFHQEANFHYATGCLVPSATLVIRCSLSAKFDVKLSLPEEDAESSMWSIPPPNLKQAEQMFDFTVEELGFTDVDDVAWMESLAAQNSTKETLLHVLSAPADATYLSYPTLPGWMLNKIASLPRTIRVTSRFLQKAFHHARLIKTEQEISYIREACRITSGAHEVVMRELGKFAAGRESKLVRAERNGKEVLSEWEIESEGDAEAVFVAACRRAGAGQAYLPIVASGSRASTLHYVCNDRVFPTARHPVDSTSAFTASSADNQRPAGRGCCGSVPSESFNDLAAASGADGTGFLPQVLLIDAGCEYRGGYASDITRTIPVGNGGKYTDEGRKVYEIVLKMQKEAEAVCKAGIHWDDLHFLCHSVLCEEFLKLGIFKNGSVDDLLASGLSQAFFPHGLGHSLGLDVHDSLQFLREEHVDVPARSLQFSGLFPYLRIRRPLVAGMVLTIEPGCYFSPQLMERAGVKDSKYVDQEVLARYAAVGGVRIEDVVVVRDDRCENLTTVPREVEEIEAICSGGR</sequence>
<gene>
    <name evidence="1" type="ORF">QFC24_001394</name>
</gene>
<keyword evidence="2" id="KW-1185">Reference proteome</keyword>
<dbReference type="Proteomes" id="UP001234202">
    <property type="component" value="Unassembled WGS sequence"/>
</dbReference>